<evidence type="ECO:0000313" key="7">
    <source>
        <dbReference type="EMBL" id="MCI0127845.1"/>
    </source>
</evidence>
<evidence type="ECO:0000256" key="1">
    <source>
        <dbReference type="ARBA" id="ARBA00004141"/>
    </source>
</evidence>
<dbReference type="InterPro" id="IPR009915">
    <property type="entry name" value="NnrU_dom"/>
</dbReference>
<dbReference type="EMBL" id="JALAZD010000001">
    <property type="protein sequence ID" value="MCI0127845.1"/>
    <property type="molecule type" value="Genomic_DNA"/>
</dbReference>
<sequence length="226" mass="24312">MTSLLLALAAFILLHSVPAIRPLRASLVSTFGRRTYLIGYSVVSLATLLWVFQAAFTVDYIPLWDFQPWHAVAPIVLSPIALWLVFAGLMSPNPLSVSIRNDVQPGAITCVTRHPILWGFLLWSGSHVLANGDLRSLILFGGLALFSAFGIWISEKRSRRRLGAEWASASRGTAIIPFAAILAGRARLTVDGPMLIAAIIAALLTLFLLTGGHAMLFGADPIASLG</sequence>
<accession>A0AA41QMZ7</accession>
<comment type="caution">
    <text evidence="7">The sequence shown here is derived from an EMBL/GenBank/DDBJ whole genome shotgun (WGS) entry which is preliminary data.</text>
</comment>
<reference evidence="7" key="1">
    <citation type="submission" date="2022-03" db="EMBL/GenBank/DDBJ databases">
        <title>The complete genome sequence of a Methyloterrigena soli.</title>
        <authorList>
            <person name="Zi Z."/>
        </authorList>
    </citation>
    <scope>NUCLEOTIDE SEQUENCE</scope>
    <source>
        <strain evidence="7">M48</strain>
    </source>
</reference>
<dbReference type="Pfam" id="PF07298">
    <property type="entry name" value="NnrU"/>
    <property type="match status" value="1"/>
</dbReference>
<keyword evidence="3 5" id="KW-1133">Transmembrane helix</keyword>
<name>A0AA41QMZ7_9HYPH</name>
<evidence type="ECO:0000256" key="3">
    <source>
        <dbReference type="ARBA" id="ARBA00022989"/>
    </source>
</evidence>
<dbReference type="AlphaFoldDB" id="A0AA41QMZ7"/>
<gene>
    <name evidence="7" type="ORF">ML536_13530</name>
</gene>
<evidence type="ECO:0000256" key="4">
    <source>
        <dbReference type="ARBA" id="ARBA00023136"/>
    </source>
</evidence>
<dbReference type="PANTHER" id="PTHR35988">
    <property type="entry name" value="15-CIS-ZETA-CAROTENE ISOMERASE, CHLOROPLASTIC"/>
    <property type="match status" value="1"/>
</dbReference>
<dbReference type="PANTHER" id="PTHR35988:SF2">
    <property type="entry name" value="15-CIS-ZETA-CAROTENE ISOMERASE, CHLOROPLASTIC"/>
    <property type="match status" value="1"/>
</dbReference>
<dbReference type="Proteomes" id="UP001156140">
    <property type="component" value="Unassembled WGS sequence"/>
</dbReference>
<evidence type="ECO:0000256" key="2">
    <source>
        <dbReference type="ARBA" id="ARBA00022692"/>
    </source>
</evidence>
<evidence type="ECO:0000256" key="5">
    <source>
        <dbReference type="SAM" id="Phobius"/>
    </source>
</evidence>
<keyword evidence="2 5" id="KW-0812">Transmembrane</keyword>
<organism evidence="7 8">
    <name type="scientific">Paradevosia shaoguanensis</name>
    <dbReference type="NCBI Taxonomy" id="1335043"/>
    <lineage>
        <taxon>Bacteria</taxon>
        <taxon>Pseudomonadati</taxon>
        <taxon>Pseudomonadota</taxon>
        <taxon>Alphaproteobacteria</taxon>
        <taxon>Hyphomicrobiales</taxon>
        <taxon>Devosiaceae</taxon>
        <taxon>Paradevosia</taxon>
    </lineage>
</organism>
<feature type="transmembrane region" description="Helical" evidence="5">
    <location>
        <begin position="195"/>
        <end position="216"/>
    </location>
</feature>
<feature type="domain" description="NnrU" evidence="6">
    <location>
        <begin position="4"/>
        <end position="221"/>
    </location>
</feature>
<proteinExistence type="predicted"/>
<dbReference type="GO" id="GO:0090471">
    <property type="term" value="F:9,15,9'-tri-cis-zeta-carotene isomerase activity"/>
    <property type="evidence" value="ECO:0007669"/>
    <property type="project" value="TreeGrafter"/>
</dbReference>
<dbReference type="GO" id="GO:0016020">
    <property type="term" value="C:membrane"/>
    <property type="evidence" value="ECO:0007669"/>
    <property type="project" value="UniProtKB-SubCell"/>
</dbReference>
<keyword evidence="8" id="KW-1185">Reference proteome</keyword>
<feature type="transmembrane region" description="Helical" evidence="5">
    <location>
        <begin position="134"/>
        <end position="153"/>
    </location>
</feature>
<keyword evidence="4 5" id="KW-0472">Membrane</keyword>
<evidence type="ECO:0000259" key="6">
    <source>
        <dbReference type="Pfam" id="PF07298"/>
    </source>
</evidence>
<evidence type="ECO:0000313" key="8">
    <source>
        <dbReference type="Proteomes" id="UP001156140"/>
    </source>
</evidence>
<feature type="transmembrane region" description="Helical" evidence="5">
    <location>
        <begin position="68"/>
        <end position="90"/>
    </location>
</feature>
<feature type="transmembrane region" description="Helical" evidence="5">
    <location>
        <begin position="35"/>
        <end position="56"/>
    </location>
</feature>
<protein>
    <submittedName>
        <fullName evidence="7">NnrU family protein</fullName>
    </submittedName>
</protein>
<comment type="subcellular location">
    <subcellularLocation>
        <location evidence="1">Membrane</location>
        <topology evidence="1">Multi-pass membrane protein</topology>
    </subcellularLocation>
</comment>
<dbReference type="RefSeq" id="WP_281736186.1">
    <property type="nucleotide sequence ID" value="NZ_JAKETQ010000001.1"/>
</dbReference>